<protein>
    <recommendedName>
        <fullName evidence="22">Phenolphthiocerol/phthiocerol polyketide synthase subunit E</fullName>
        <ecNumber evidence="21">2.3.1.292</ecNumber>
    </recommendedName>
    <alternativeName>
        <fullName evidence="24">(Phenol)carboxyphthiodiolenone synthase subunit E</fullName>
    </alternativeName>
    <alternativeName>
        <fullName evidence="25">Beta-ketoacyl-acyl-carrier-protein synthase I</fullName>
    </alternativeName>
    <alternativeName>
        <fullName evidence="23">Phthiocerol synthesis polyketide synthase type I PpsE</fullName>
    </alternativeName>
</protein>
<evidence type="ECO:0000256" key="4">
    <source>
        <dbReference type="ARBA" id="ARBA00004789"/>
    </source>
</evidence>
<evidence type="ECO:0000256" key="23">
    <source>
        <dbReference type="ARBA" id="ARBA00075053"/>
    </source>
</evidence>
<keyword evidence="9" id="KW-0677">Repeat</keyword>
<dbReference type="GO" id="GO:0044550">
    <property type="term" value="P:secondary metabolite biosynthetic process"/>
    <property type="evidence" value="ECO:0007669"/>
    <property type="project" value="TreeGrafter"/>
</dbReference>
<dbReference type="PATRIC" id="fig|29343.3.peg.968"/>
<evidence type="ECO:0000256" key="13">
    <source>
        <dbReference type="ARBA" id="ARBA00023098"/>
    </source>
</evidence>
<dbReference type="Gene3D" id="3.40.50.980">
    <property type="match status" value="2"/>
</dbReference>
<evidence type="ECO:0000256" key="27">
    <source>
        <dbReference type="SAM" id="MobiDB-lite"/>
    </source>
</evidence>
<evidence type="ECO:0000256" key="14">
    <source>
        <dbReference type="ARBA" id="ARBA00023194"/>
    </source>
</evidence>
<dbReference type="GO" id="GO:0043041">
    <property type="term" value="P:amino acid activation for nonribosomal peptide biosynthetic process"/>
    <property type="evidence" value="ECO:0007669"/>
    <property type="project" value="UniProtKB-ARBA"/>
</dbReference>
<keyword evidence="15" id="KW-0511">Multifunctional enzyme</keyword>
<dbReference type="Pfam" id="PF00668">
    <property type="entry name" value="Condensation"/>
    <property type="match status" value="1"/>
</dbReference>
<evidence type="ECO:0000313" key="31">
    <source>
        <dbReference type="EMBL" id="CDZ24035.1"/>
    </source>
</evidence>
<dbReference type="Pfam" id="PF08659">
    <property type="entry name" value="KR"/>
    <property type="match status" value="1"/>
</dbReference>
<dbReference type="InterPro" id="IPR023213">
    <property type="entry name" value="CAT-like_dom_sf"/>
</dbReference>
<evidence type="ECO:0000256" key="11">
    <source>
        <dbReference type="ARBA" id="ARBA00022857"/>
    </source>
</evidence>
<dbReference type="InterPro" id="IPR036736">
    <property type="entry name" value="ACP-like_sf"/>
</dbReference>
<dbReference type="Pfam" id="PF00550">
    <property type="entry name" value="PP-binding"/>
    <property type="match status" value="3"/>
</dbReference>
<comment type="catalytic activity">
    <reaction evidence="18">
        <text>docosanoyl-[(phenol)carboxyphthiodiolenone synthase] + 2 (S)-methylmalonyl-CoA + 3 malonyl-CoA + 5 NADPH + 10 H(+) = C34-carboxyphthiodiolenone-[(phenol)carboxyphthiodiolenone synthase] + 5 CO2 + 5 NADP(+) + 5 CoA + 2 H2O</text>
        <dbReference type="Rhea" id="RHEA:57752"/>
        <dbReference type="Rhea" id="RHEA-COMP:14987"/>
        <dbReference type="Rhea" id="RHEA-COMP:14988"/>
        <dbReference type="ChEBI" id="CHEBI:15377"/>
        <dbReference type="ChEBI" id="CHEBI:15378"/>
        <dbReference type="ChEBI" id="CHEBI:16526"/>
        <dbReference type="ChEBI" id="CHEBI:57287"/>
        <dbReference type="ChEBI" id="CHEBI:57327"/>
        <dbReference type="ChEBI" id="CHEBI:57384"/>
        <dbReference type="ChEBI" id="CHEBI:57783"/>
        <dbReference type="ChEBI" id="CHEBI:58349"/>
        <dbReference type="ChEBI" id="CHEBI:142237"/>
        <dbReference type="ChEBI" id="CHEBI:142238"/>
        <dbReference type="EC" id="2.3.1.292"/>
    </reaction>
</comment>
<dbReference type="PANTHER" id="PTHR45527">
    <property type="entry name" value="NONRIBOSOMAL PEPTIDE SYNTHETASE"/>
    <property type="match status" value="1"/>
</dbReference>
<dbReference type="Gene3D" id="3.10.129.110">
    <property type="entry name" value="Polyketide synthase dehydratase"/>
    <property type="match status" value="1"/>
</dbReference>
<evidence type="ECO:0000256" key="12">
    <source>
        <dbReference type="ARBA" id="ARBA00023002"/>
    </source>
</evidence>
<dbReference type="GO" id="GO:0031177">
    <property type="term" value="F:phosphopantetheine binding"/>
    <property type="evidence" value="ECO:0007669"/>
    <property type="project" value="InterPro"/>
</dbReference>
<dbReference type="InterPro" id="IPR049490">
    <property type="entry name" value="C883_1060-like_KR_N"/>
</dbReference>
<dbReference type="InterPro" id="IPR057326">
    <property type="entry name" value="KR_dom"/>
</dbReference>
<keyword evidence="11" id="KW-0521">NADP</keyword>
<comment type="catalytic activity">
    <reaction evidence="16">
        <text>17-(4-hydroxyphenyl)heptadecanoyl-[(phenol)carboxyphthiodiolenone synthase] + 2 (S)-methylmalonyl-CoA + 3 malonyl-CoA + 5 NADPH + 10 H(+) = C35-(phenol)carboxyphthiodiolenone-[(phenol)carboxyphthiodiolenone synthase] + 5 CO2 + 5 NADP(+) + 5 CoA + 2 H2O</text>
        <dbReference type="Rhea" id="RHEA:57756"/>
        <dbReference type="Rhea" id="RHEA-COMP:14272"/>
        <dbReference type="Rhea" id="RHEA-COMP:14989"/>
        <dbReference type="ChEBI" id="CHEBI:15377"/>
        <dbReference type="ChEBI" id="CHEBI:15378"/>
        <dbReference type="ChEBI" id="CHEBI:16526"/>
        <dbReference type="ChEBI" id="CHEBI:57287"/>
        <dbReference type="ChEBI" id="CHEBI:57327"/>
        <dbReference type="ChEBI" id="CHEBI:57384"/>
        <dbReference type="ChEBI" id="CHEBI:57783"/>
        <dbReference type="ChEBI" id="CHEBI:58349"/>
        <dbReference type="ChEBI" id="CHEBI:133300"/>
        <dbReference type="ChEBI" id="CHEBI:142259"/>
        <dbReference type="EC" id="2.3.1.292"/>
    </reaction>
</comment>
<dbReference type="Pfam" id="PF13193">
    <property type="entry name" value="AMP-binding_C"/>
    <property type="match status" value="1"/>
</dbReference>
<dbReference type="CDD" id="cd08953">
    <property type="entry name" value="KR_2_SDR_x"/>
    <property type="match status" value="1"/>
</dbReference>
<feature type="region of interest" description="Disordered" evidence="27">
    <location>
        <begin position="3149"/>
        <end position="3174"/>
    </location>
</feature>
<dbReference type="InterPro" id="IPR045851">
    <property type="entry name" value="AMP-bd_C_sf"/>
</dbReference>
<dbReference type="SUPFAM" id="SSF51735">
    <property type="entry name" value="NAD(P)-binding Rossmann-fold domains"/>
    <property type="match status" value="2"/>
</dbReference>
<keyword evidence="6" id="KW-0596">Phosphopantetheine</keyword>
<reference evidence="32" key="1">
    <citation type="submission" date="2014-07" db="EMBL/GenBank/DDBJ databases">
        <authorList>
            <person name="Wibberg D."/>
        </authorList>
    </citation>
    <scope>NUCLEOTIDE SEQUENCE [LARGE SCALE GENOMIC DNA]</scope>
    <source>
        <strain evidence="32">DG5</strain>
    </source>
</reference>
<dbReference type="Gene3D" id="3.30.559.30">
    <property type="entry name" value="Nonribosomal peptide synthetase, condensation domain"/>
    <property type="match status" value="1"/>
</dbReference>
<feature type="compositionally biased region" description="Basic and acidic residues" evidence="27">
    <location>
        <begin position="3155"/>
        <end position="3169"/>
    </location>
</feature>
<dbReference type="InterPro" id="IPR014030">
    <property type="entry name" value="Ketoacyl_synth_N"/>
</dbReference>
<keyword evidence="14" id="KW-0045">Antibiotic biosynthesis</keyword>
<evidence type="ECO:0000256" key="7">
    <source>
        <dbReference type="ARBA" id="ARBA00022553"/>
    </source>
</evidence>
<comment type="function">
    <text evidence="3">Involved in some intermediate steps for the synthesis of the antibiotic polyketide bacillaene which is involved in secondary metabolism.</text>
</comment>
<dbReference type="UniPathway" id="UPA01003"/>
<evidence type="ECO:0000256" key="26">
    <source>
        <dbReference type="PROSITE-ProRule" id="PRU01363"/>
    </source>
</evidence>
<evidence type="ECO:0000256" key="21">
    <source>
        <dbReference type="ARBA" id="ARBA00066974"/>
    </source>
</evidence>
<dbReference type="Gene3D" id="1.10.1200.10">
    <property type="entry name" value="ACP-like"/>
    <property type="match status" value="3"/>
</dbReference>
<evidence type="ECO:0000256" key="25">
    <source>
        <dbReference type="ARBA" id="ARBA00084020"/>
    </source>
</evidence>
<evidence type="ECO:0000256" key="6">
    <source>
        <dbReference type="ARBA" id="ARBA00022450"/>
    </source>
</evidence>
<dbReference type="Pfam" id="PF14765">
    <property type="entry name" value="PS-DH"/>
    <property type="match status" value="1"/>
</dbReference>
<dbReference type="PROSITE" id="PS52019">
    <property type="entry name" value="PKS_MFAS_DH"/>
    <property type="match status" value="1"/>
</dbReference>
<dbReference type="InterPro" id="IPR049552">
    <property type="entry name" value="PKS_DH_N"/>
</dbReference>
<dbReference type="FunFam" id="3.40.47.10:FF:000042">
    <property type="entry name" value="Polyketide synthase Pks13"/>
    <property type="match status" value="1"/>
</dbReference>
<evidence type="ECO:0000256" key="19">
    <source>
        <dbReference type="ARBA" id="ARBA00052745"/>
    </source>
</evidence>
<name>A0A078KSA5_9FIRM</name>
<dbReference type="CDD" id="cd00833">
    <property type="entry name" value="PKS"/>
    <property type="match status" value="1"/>
</dbReference>
<evidence type="ECO:0000256" key="10">
    <source>
        <dbReference type="ARBA" id="ARBA00022832"/>
    </source>
</evidence>
<evidence type="ECO:0000256" key="18">
    <source>
        <dbReference type="ARBA" id="ARBA00052119"/>
    </source>
</evidence>
<dbReference type="InterPro" id="IPR020806">
    <property type="entry name" value="PKS_PP-bd"/>
</dbReference>
<dbReference type="FunFam" id="3.40.50.980:FF:000001">
    <property type="entry name" value="Non-ribosomal peptide synthetase"/>
    <property type="match status" value="1"/>
</dbReference>
<comment type="similarity">
    <text evidence="5">Belongs to the ATP-dependent AMP-binding enzyme family.</text>
</comment>
<comment type="pathway">
    <text evidence="4">Antibiotic biosynthesis; bacillaene biosynthesis.</text>
</comment>
<dbReference type="GO" id="GO:0004315">
    <property type="term" value="F:3-oxoacyl-[acyl-carrier-protein] synthase activity"/>
    <property type="evidence" value="ECO:0007669"/>
    <property type="project" value="InterPro"/>
</dbReference>
<dbReference type="FunFam" id="3.40.50.12780:FF:000012">
    <property type="entry name" value="Non-ribosomal peptide synthetase"/>
    <property type="match status" value="1"/>
</dbReference>
<dbReference type="GO" id="GO:0017000">
    <property type="term" value="P:antibiotic biosynthetic process"/>
    <property type="evidence" value="ECO:0007669"/>
    <property type="project" value="UniProtKB-KW"/>
</dbReference>
<dbReference type="SMART" id="SM00823">
    <property type="entry name" value="PKS_PP"/>
    <property type="match status" value="3"/>
</dbReference>
<dbReference type="Gene3D" id="3.40.50.12780">
    <property type="entry name" value="N-terminal domain of ligase-like"/>
    <property type="match status" value="1"/>
</dbReference>
<comment type="cofactor">
    <cofactor evidence="2">
        <name>pantetheine 4'-phosphate</name>
        <dbReference type="ChEBI" id="CHEBI:47942"/>
    </cofactor>
</comment>
<dbReference type="Proteomes" id="UP000032431">
    <property type="component" value="Chromosome I"/>
</dbReference>
<evidence type="ECO:0000256" key="5">
    <source>
        <dbReference type="ARBA" id="ARBA00006432"/>
    </source>
</evidence>
<evidence type="ECO:0000313" key="32">
    <source>
        <dbReference type="Proteomes" id="UP000032431"/>
    </source>
</evidence>
<keyword evidence="12" id="KW-0560">Oxidoreductase</keyword>
<comment type="function">
    <text evidence="20">Part of the PpsABCDE complex involved in the biosynthesis of the lipid core common to phthiocerols and phenolphthiocerols by successive additions of malonyl-CoA or methylmalonyl-CoA extender units. PpsA can accept as substrate the activated forms of either icosanoyl (C20), docosanoyl (C22) or lignoceroyl (C24) groups from FadD26, or a (4-hydroxyphenyl)-C17 or (4-hydroxyphenyl)-C19 fatty acyl from FadD29. PpsA initiates the biosynthesis and extends its substrate using a malonyl-CoA extender unit. The PpsB and PpsC proteins add the second and third malonyl-CoA extender units. PpsD adds an (R)-methylmalonyl unit and PpsE adds a second (R)-methylmalonyl unit. The incorporation of the methylmalonyl units results in formation of two branched methyl groups in the elongated product.</text>
</comment>
<evidence type="ECO:0000256" key="8">
    <source>
        <dbReference type="ARBA" id="ARBA00022679"/>
    </source>
</evidence>
<dbReference type="InterPro" id="IPR013968">
    <property type="entry name" value="PKS_KR"/>
</dbReference>
<evidence type="ECO:0000256" key="22">
    <source>
        <dbReference type="ARBA" id="ARBA00073623"/>
    </source>
</evidence>
<evidence type="ECO:0000259" key="29">
    <source>
        <dbReference type="PROSITE" id="PS52004"/>
    </source>
</evidence>
<dbReference type="InterPro" id="IPR001242">
    <property type="entry name" value="Condensation_dom"/>
</dbReference>
<evidence type="ECO:0000256" key="3">
    <source>
        <dbReference type="ARBA" id="ARBA00003299"/>
    </source>
</evidence>
<dbReference type="InterPro" id="IPR049900">
    <property type="entry name" value="PKS_mFAS_DH"/>
</dbReference>
<evidence type="ECO:0000256" key="24">
    <source>
        <dbReference type="ARBA" id="ARBA00078169"/>
    </source>
</evidence>
<dbReference type="PROSITE" id="PS52004">
    <property type="entry name" value="KS3_2"/>
    <property type="match status" value="1"/>
</dbReference>
<dbReference type="Pfam" id="PF22621">
    <property type="entry name" value="CurL-like_PKS_C"/>
    <property type="match status" value="1"/>
</dbReference>
<dbReference type="Gene3D" id="1.10.1240.100">
    <property type="match status" value="1"/>
</dbReference>
<keyword evidence="8" id="KW-0808">Transferase</keyword>
<evidence type="ECO:0000256" key="20">
    <source>
        <dbReference type="ARBA" id="ARBA00058455"/>
    </source>
</evidence>
<dbReference type="InterPro" id="IPR016039">
    <property type="entry name" value="Thiolase-like"/>
</dbReference>
<dbReference type="Pfam" id="PF21089">
    <property type="entry name" value="PKS_DH_N"/>
    <property type="match status" value="1"/>
</dbReference>
<evidence type="ECO:0000256" key="1">
    <source>
        <dbReference type="ARBA" id="ARBA00001937"/>
    </source>
</evidence>
<evidence type="ECO:0000256" key="16">
    <source>
        <dbReference type="ARBA" id="ARBA00050973"/>
    </source>
</evidence>
<dbReference type="SUPFAM" id="SSF52777">
    <property type="entry name" value="CoA-dependent acyltransferases"/>
    <property type="match status" value="2"/>
</dbReference>
<dbReference type="Gene3D" id="3.40.50.720">
    <property type="entry name" value="NAD(P)-binding Rossmann-like Domain"/>
    <property type="match status" value="1"/>
</dbReference>
<dbReference type="Gene3D" id="3.40.47.10">
    <property type="match status" value="1"/>
</dbReference>
<dbReference type="SUPFAM" id="SSF53901">
    <property type="entry name" value="Thiolase-like"/>
    <property type="match status" value="1"/>
</dbReference>
<dbReference type="CDD" id="cd19531">
    <property type="entry name" value="LCL_NRPS-like"/>
    <property type="match status" value="1"/>
</dbReference>
<evidence type="ECO:0000256" key="9">
    <source>
        <dbReference type="ARBA" id="ARBA00022737"/>
    </source>
</evidence>
<dbReference type="SMART" id="SM00826">
    <property type="entry name" value="PKS_DH"/>
    <property type="match status" value="1"/>
</dbReference>
<feature type="domain" description="Carrier" evidence="28">
    <location>
        <begin position="1644"/>
        <end position="1719"/>
    </location>
</feature>
<dbReference type="NCBIfam" id="TIGR01733">
    <property type="entry name" value="AA-adenyl-dom"/>
    <property type="match status" value="1"/>
</dbReference>
<dbReference type="InterPro" id="IPR036291">
    <property type="entry name" value="NAD(P)-bd_dom_sf"/>
</dbReference>
<dbReference type="Pfam" id="PF00109">
    <property type="entry name" value="ketoacyl-synt"/>
    <property type="match status" value="1"/>
</dbReference>
<comment type="catalytic activity">
    <reaction evidence="19">
        <text>icosanoyl-[(phenol)carboxyphthiodiolenone synthase] + 2 (S)-methylmalonyl-CoA + 3 malonyl-CoA + 5 NADPH + 10 H(+) = C32-carboxyphthiodiolenone-[(phenol)carboxyphthiodiolenone synthase] + 5 CO2 + 5 NADP(+) + 5 CoA + 2 H2O</text>
        <dbReference type="Rhea" id="RHEA:57748"/>
        <dbReference type="Rhea" id="RHEA-COMP:14985"/>
        <dbReference type="Rhea" id="RHEA-COMP:14986"/>
        <dbReference type="ChEBI" id="CHEBI:15377"/>
        <dbReference type="ChEBI" id="CHEBI:15378"/>
        <dbReference type="ChEBI" id="CHEBI:16526"/>
        <dbReference type="ChEBI" id="CHEBI:57287"/>
        <dbReference type="ChEBI" id="CHEBI:57327"/>
        <dbReference type="ChEBI" id="CHEBI:57384"/>
        <dbReference type="ChEBI" id="CHEBI:57783"/>
        <dbReference type="ChEBI" id="CHEBI:58349"/>
        <dbReference type="ChEBI" id="CHEBI:87848"/>
        <dbReference type="ChEBI" id="CHEBI:142236"/>
        <dbReference type="EC" id="2.3.1.292"/>
    </reaction>
</comment>
<keyword evidence="10" id="KW-0276">Fatty acid metabolism</keyword>
<dbReference type="InterPro" id="IPR010071">
    <property type="entry name" value="AA_adenyl_dom"/>
</dbReference>
<dbReference type="SUPFAM" id="SSF47336">
    <property type="entry name" value="ACP-like"/>
    <property type="match status" value="3"/>
</dbReference>
<dbReference type="PROSITE" id="PS00455">
    <property type="entry name" value="AMP_BINDING"/>
    <property type="match status" value="2"/>
</dbReference>
<feature type="domain" description="Carrier" evidence="28">
    <location>
        <begin position="3175"/>
        <end position="3250"/>
    </location>
</feature>
<keyword evidence="13" id="KW-0443">Lipid metabolism</keyword>
<dbReference type="KEGG" id="ccel:CCDG5_0916"/>
<dbReference type="PROSITE" id="PS50075">
    <property type="entry name" value="CARRIER"/>
    <property type="match status" value="3"/>
</dbReference>
<dbReference type="SMART" id="SM00825">
    <property type="entry name" value="PKS_KS"/>
    <property type="match status" value="1"/>
</dbReference>
<dbReference type="InterPro" id="IPR042099">
    <property type="entry name" value="ANL_N_sf"/>
</dbReference>
<feature type="domain" description="PKS/mFAS DH" evidence="30">
    <location>
        <begin position="2796"/>
        <end position="3077"/>
    </location>
</feature>
<evidence type="ECO:0000259" key="28">
    <source>
        <dbReference type="PROSITE" id="PS50075"/>
    </source>
</evidence>
<dbReference type="PROSITE" id="PS00606">
    <property type="entry name" value="KS3_1"/>
    <property type="match status" value="1"/>
</dbReference>
<gene>
    <name evidence="31" type="ORF">CCDG5_0916</name>
</gene>
<evidence type="ECO:0000256" key="15">
    <source>
        <dbReference type="ARBA" id="ARBA00023268"/>
    </source>
</evidence>
<dbReference type="CDD" id="cd12116">
    <property type="entry name" value="A_NRPS_Ta1_like"/>
    <property type="match status" value="1"/>
</dbReference>
<dbReference type="Pfam" id="PF00501">
    <property type="entry name" value="AMP-binding"/>
    <property type="match status" value="2"/>
</dbReference>
<dbReference type="PANTHER" id="PTHR45527:SF1">
    <property type="entry name" value="FATTY ACID SYNTHASE"/>
    <property type="match status" value="1"/>
</dbReference>
<dbReference type="Gene3D" id="3.30.300.30">
    <property type="match status" value="2"/>
</dbReference>
<keyword evidence="7" id="KW-0597">Phosphoprotein</keyword>
<dbReference type="InterPro" id="IPR000873">
    <property type="entry name" value="AMP-dep_synth/lig_dom"/>
</dbReference>
<organism evidence="31 32">
    <name type="scientific">[Clostridium] cellulosi</name>
    <dbReference type="NCBI Taxonomy" id="29343"/>
    <lineage>
        <taxon>Bacteria</taxon>
        <taxon>Bacillati</taxon>
        <taxon>Bacillota</taxon>
        <taxon>Clostridia</taxon>
        <taxon>Eubacteriales</taxon>
        <taxon>Oscillospiraceae</taxon>
        <taxon>Oscillospiraceae incertae sedis</taxon>
    </lineage>
</organism>
<sequence length="3289" mass="367383">MRLFIDLTANTGRVNDMQDFKTLTELLVARKNEEQRGITFILDSNKEEFVSYKDLYYKALKLLGSLQKYGFRPGDKVIFQIDDNRSFINSFWACILGGMIPVPMAIGNNDEQKSKLFKIWKIIGNPRMITSQDLVKKLKSFADKNGLNEQMNEILKRVIFIDNVILGEDAGEIYYPKRDDMAFIQFSSGSTGDPKGVIITHGNVLTNISAIMRWSKIDTNDVSLNWVPLTHDMGLIGVHIKDVIVDINQYNMPTKLFIENPTLWLEKASEHRATLLYSPNFGFKHFLESYKAEDKKDWDLSSIRLIYNGAEPISMGLCNEFLDKMAVYGLKRSAMHPAYGLAEGTIAVAFPNPGEEFMFHVLDRNHLNIGQTVKDTYKEDRNAVVFMDVGYPIYDCYVRICDEENNEIGENKIGYIQIRGGNVTTGYYNNKEATEKAITKDGWFNTGDLGFLRNKRLTITGRAKDVILVSGQNYYSQDIERIAESAEGVETGTVAAVGVFNKEHGSDDLILFIRYKGNIENFVSISEEVKQVINEKLGIEVSEVIPVNELPKTSSGKVQRFKLGEGYAKGEYDLIRRQLQELSENEFENREIVPPENETQKKLIDIWREILNVKRIGISDNFFSLGGDSLKITQLVSRIKDTFGISLDQSLLFENPDIENMSRIIEEYKDNRLKEDKIKRAAGDRAELSFAQQRLWFLDKLDKNSPQYNLYKGIILKGKLNKAALNESLNLVMNRHEILQMSFSEDNGRPVQIFNPDATITLENIDLRNIPESERWEKASLIAKEVASKPFNLEEAPLFRGKLLCMDKDEHILLLAVHHIVFDGWSFGIFLKELGFYYDKLIHGTKKELPELEIQYADYALWQKKLEQEGALDDQIKYWKKRLSGNLPILNFPTDKPRPAVQTYNGRKIQVAVPEKLLKKLKAYAENENATLFMVLFAAFNVLLYKYTGQTDIILGSPIANRSRKDIEGLIGFFTNNIVLRTVFTEDIDFQSLLKIVKKETLEAYSNQDVPFEKLVEELHVERNMSRNPVFQFLFGMQNTPMPNKVFSDIYVSYMDIDGGYSRFDLSVDVHETGDGLILDYEYNTDLFNDDTIIRFAGHYNHLLAELMRNPQERINKIEILTDEDKEILSKLNDTERTFDSASFIELFERQAKISPDAIAAESGNEKLTYRELDEISNKLANYLISLGAAPETIIAIYMERSVRMLVGLLGILKSGAAYLPLDPIYPKERIKLMLEDADVKLILSEQQLYDSLPDIGARIIDFDQEWNNISQLSAAAPKISVSGNNLAYVIYTSGSTGKPKGVQIERHSLDNFLKSMAEHTGIGNKDALLAVTTVSFDIAALELYLPLICGARTVIASREETIDGEKLSHLLNSKGITIMQATPATWRLLLESGWEGTAGLKALCGGESLPNELAEKILERCESLYNVYGPTETTIWSTIGHIEKGDGIISIGKPIANTQVYILDKSLNRVPVGVPGELFIGGEGTARGYMNLPQQTSERFIRGKAGGRLYKTGDLAKCTPDGKLICLGRIDNQVKIRGYRIELGEIESLLKQLPQVKDCIVADKEIISGEKSLVAYIIPAVSDDDHHLSPEYLRDFLSNKLPSYMVPSAYVLLSSFPMTANGKIDRKALPIPKIDSSSRPDDSNLGETEKIIASIWRDVLKTDNIGVNQNFFDVGGHSLLLAQVRSRLVKAFNKDISMMDLFRYPTIHTLSEFIEGGEKSESDNVCIKTRAKKDEDNSIAVIGMSGRFPGAKNIDEFWENLCAGKESISRFTDEEMLAEGVSPDMLNKPGYVKAGGSIEDIDKFDASFFGYNAREAELLDPQQRIFLEEAWKALENAGYDAEKFGGLIGVYGSIGMNTYAQALKESYASKGLAANYQIMTSNDKDFLATRVAYKLGLEGPAITVQTACSSSLVAVHLACLALINGECDMALAGGVCVRIPQKAGYLYEEGMILSPDGHCRAFDSKASGTVSGNGAGVVVLKRLKDAIRDGDNISAVIKGSAINNDGSHKIGYTAPAIDGQAKAIAAAQAKAQVNPETITYIEAHGTGTPLGDPIEIEALTKVFRDKTDKKGYCAIGSVKTNIGHLDAAAGIAGLIKTVLCIRNKMLPPSLNFESPNPKCKFESSPFYVNTTLKEWKNTNGPLRAGVSSFGIGGTNAHVILEEAPAIEQHEDTNEPCILVFSAKDKEALDAVTNKFFTYLKQNKNINIHDAAYTLQVGRREFDCRRFLVCNSVEDALKAYETINNPETRFHDNVGIKLQPKKRIEDKELENLALEEIGFKWLQNAEIDWERLYKGKRRRRLPLPTYPFKAQSYWFKKNGPLQNQNTDKNFAKAADIADWFYTPIWKQSSEEIGFADIEHINSNETVLVLKNSSAFSDALTERMANRGIAFVTAIAGRDFSAVDGVYVIDIDDPDHYEKLISEVTQTGKALRIINLLGVTEEEFLPESEQSVTHAKKLFYSMLYLAKAIGKLSTKPSVRIIAVTDNSQRIFGEKTYYPEKAIHLGACRVIPKEYPNISCGSIDVSMQENSVYDADSADRLIDTVFSESGSVLTAIRGEQCWKLDYEHIKLSAASNPAVKIRQNGVYVITGGLGGIGLAIAKYLAKKAAAKLVLVGRSQFPDESSWDHWIAEHGKRDKTSQKILQLKELRELGAEVFVCKADVTDYNQMKNLRETVEERFGTINGIIHAAGIPGGGMIQFKTKESAENVFAPKIQGTLAVYSAFKDCGLDFILLSSSLNAITGGFGQADYSGANAFLDAFAISHNKNNGTRVISIDWDRWPGVGMASTGAYLSEAAVNVILGSCISDNSERIIYSNTLSPEKDWVLSEHKIMDIPTVAGTVYLEMARAAFEDITGGTKAEISNVVFLNPMAVRFGEQRKVFTILKKAGDYYEFNVVSETADGSGKTVFQEHARGRIAANNDADSKHYDLERLKERCSEKSIFPSPEMPTVSEAFISFGGRWRSLVNFSVGNGEGLALVALDKKYLSELDSIKLHPAVLDTATGVVRLATGGNFLPLAYDSIKLYGKLPGTVYSYIKFGKGFEAESDTITCNVELISESGERIAQITGFTMKKVEEKTVAGAKSDSLRPARQNYDFLNEIANQNGFLNEGLTADEGIKALEKVLEGCFRPQVIVSTKELSVAFSQANYIDQNVPTGKTENEETAEKHPRPDLETEYVPPRNDLEKRLTALWEDIFRLEKVGIYDDFFALGGDSLLLIQLHTGLKENFKADIAVVDLYKYTTIAQLAKHLSNSAEEDEKPDFEKVNQRVNKQLEILRQKRKLMQRRKRNDLDE</sequence>
<dbReference type="SMART" id="SM00822">
    <property type="entry name" value="PKS_KR"/>
    <property type="match status" value="1"/>
</dbReference>
<comment type="catalytic activity">
    <reaction evidence="17">
        <text>19-(4-hydroxyphenyl)nonadecanoyl-[(phenol)carboxyphthiodiolenone synthase] + 2 (S)-methylmalonyl-CoA + 3 malonyl-CoA + 5 NADPH + 10 H(+) = C37-(phenol)carboxyphthiodiolenone-[(phenol)carboxyphthiodiolenone synthase] + 5 CO2 + 5 NADP(+) + 5 CoA + 2 H2O</text>
        <dbReference type="Rhea" id="RHEA:57760"/>
        <dbReference type="Rhea" id="RHEA-COMP:14273"/>
        <dbReference type="Rhea" id="RHEA-COMP:14990"/>
        <dbReference type="ChEBI" id="CHEBI:15377"/>
        <dbReference type="ChEBI" id="CHEBI:15378"/>
        <dbReference type="ChEBI" id="CHEBI:16526"/>
        <dbReference type="ChEBI" id="CHEBI:57287"/>
        <dbReference type="ChEBI" id="CHEBI:57327"/>
        <dbReference type="ChEBI" id="CHEBI:57384"/>
        <dbReference type="ChEBI" id="CHEBI:57783"/>
        <dbReference type="ChEBI" id="CHEBI:58349"/>
        <dbReference type="ChEBI" id="CHEBI:133301"/>
        <dbReference type="ChEBI" id="CHEBI:142260"/>
        <dbReference type="EC" id="2.3.1.292"/>
    </reaction>
</comment>
<dbReference type="InterPro" id="IPR014031">
    <property type="entry name" value="Ketoacyl_synth_C"/>
</dbReference>
<feature type="domain" description="Carrier" evidence="28">
    <location>
        <begin position="594"/>
        <end position="669"/>
    </location>
</feature>
<feature type="region of interest" description="N-terminal hotdog fold" evidence="26">
    <location>
        <begin position="2796"/>
        <end position="2921"/>
    </location>
</feature>
<accession>A0A078KSA5</accession>
<feature type="region of interest" description="C-terminal hotdog fold" evidence="26">
    <location>
        <begin position="2935"/>
        <end position="3077"/>
    </location>
</feature>
<dbReference type="GO" id="GO:0006633">
    <property type="term" value="P:fatty acid biosynthetic process"/>
    <property type="evidence" value="ECO:0007669"/>
    <property type="project" value="InterPro"/>
</dbReference>
<feature type="active site" description="Proton donor; for dehydratase activity" evidence="26">
    <location>
        <position position="2997"/>
    </location>
</feature>
<evidence type="ECO:0000256" key="17">
    <source>
        <dbReference type="ARBA" id="ARBA00051971"/>
    </source>
</evidence>
<dbReference type="InterPro" id="IPR020807">
    <property type="entry name" value="PKS_DH"/>
</dbReference>
<dbReference type="InterPro" id="IPR006162">
    <property type="entry name" value="Ppantetheine_attach_site"/>
</dbReference>
<dbReference type="EMBL" id="LM995447">
    <property type="protein sequence ID" value="CDZ24035.1"/>
    <property type="molecule type" value="Genomic_DNA"/>
</dbReference>
<dbReference type="FunFam" id="3.30.300.30:FF:000010">
    <property type="entry name" value="Enterobactin synthetase component F"/>
    <property type="match status" value="1"/>
</dbReference>
<dbReference type="GO" id="GO:0034081">
    <property type="term" value="C:polyketide synthase complex"/>
    <property type="evidence" value="ECO:0007669"/>
    <property type="project" value="UniProtKB-ARBA"/>
</dbReference>
<dbReference type="Gene3D" id="3.30.559.10">
    <property type="entry name" value="Chloramphenicol acetyltransferase-like domain"/>
    <property type="match status" value="1"/>
</dbReference>
<dbReference type="FunFam" id="1.10.1200.10:FF:000005">
    <property type="entry name" value="Nonribosomal peptide synthetase 1"/>
    <property type="match status" value="1"/>
</dbReference>
<dbReference type="GO" id="GO:0016491">
    <property type="term" value="F:oxidoreductase activity"/>
    <property type="evidence" value="ECO:0007669"/>
    <property type="project" value="UniProtKB-KW"/>
</dbReference>
<dbReference type="InterPro" id="IPR049551">
    <property type="entry name" value="PKS_DH_C"/>
</dbReference>
<comment type="cofactor">
    <cofactor evidence="1">
        <name>NADP(+)</name>
        <dbReference type="ChEBI" id="CHEBI:58349"/>
    </cofactor>
</comment>
<dbReference type="SUPFAM" id="SSF56801">
    <property type="entry name" value="Acetyl-CoA synthetase-like"/>
    <property type="match status" value="2"/>
</dbReference>
<dbReference type="EC" id="2.3.1.292" evidence="21"/>
<proteinExistence type="inferred from homology"/>
<dbReference type="InterPro" id="IPR020845">
    <property type="entry name" value="AMP-binding_CS"/>
</dbReference>
<feature type="domain" description="Ketosynthase family 3 (KS3)" evidence="29">
    <location>
        <begin position="1737"/>
        <end position="2163"/>
    </location>
</feature>
<dbReference type="STRING" id="29343.CCDG5_0916"/>
<dbReference type="PROSITE" id="PS00012">
    <property type="entry name" value="PHOSPHOPANTETHEINE"/>
    <property type="match status" value="2"/>
</dbReference>
<evidence type="ECO:0000256" key="2">
    <source>
        <dbReference type="ARBA" id="ARBA00001957"/>
    </source>
</evidence>
<dbReference type="Pfam" id="PF21394">
    <property type="entry name" value="Beta-ketacyl_N"/>
    <property type="match status" value="1"/>
</dbReference>
<dbReference type="InterPro" id="IPR018201">
    <property type="entry name" value="Ketoacyl_synth_AS"/>
</dbReference>
<dbReference type="InterPro" id="IPR042104">
    <property type="entry name" value="PKS_dehydratase_sf"/>
</dbReference>
<dbReference type="HOGENOM" id="CLU_000351_0_0_9"/>
<evidence type="ECO:0000259" key="30">
    <source>
        <dbReference type="PROSITE" id="PS52019"/>
    </source>
</evidence>
<keyword evidence="32" id="KW-1185">Reference proteome</keyword>
<feature type="active site" description="Proton acceptor; for dehydratase activity" evidence="26">
    <location>
        <position position="2827"/>
    </location>
</feature>
<dbReference type="Pfam" id="PF02801">
    <property type="entry name" value="Ketoacyl-synt_C"/>
    <property type="match status" value="1"/>
</dbReference>
<dbReference type="InterPro" id="IPR025110">
    <property type="entry name" value="AMP-bd_C"/>
</dbReference>
<dbReference type="InterPro" id="IPR009081">
    <property type="entry name" value="PP-bd_ACP"/>
</dbReference>
<dbReference type="Gene3D" id="2.30.38.10">
    <property type="entry name" value="Luciferase, Domain 3"/>
    <property type="match status" value="1"/>
</dbReference>
<dbReference type="InterPro" id="IPR020841">
    <property type="entry name" value="PKS_Beta-ketoAc_synthase_dom"/>
</dbReference>